<keyword evidence="12" id="KW-0067">ATP-binding</keyword>
<dbReference type="InterPro" id="IPR001610">
    <property type="entry name" value="PAC"/>
</dbReference>
<evidence type="ECO:0000256" key="6">
    <source>
        <dbReference type="ARBA" id="ARBA00022553"/>
    </source>
</evidence>
<dbReference type="PROSITE" id="PS50110">
    <property type="entry name" value="RESPONSE_REGULATORY"/>
    <property type="match status" value="1"/>
</dbReference>
<dbReference type="PANTHER" id="PTHR43047:SF72">
    <property type="entry name" value="OSMOSENSING HISTIDINE PROTEIN KINASE SLN1"/>
    <property type="match status" value="1"/>
</dbReference>
<accession>A0AAX2LZ30</accession>
<evidence type="ECO:0000256" key="18">
    <source>
        <dbReference type="PROSITE-ProRule" id="PRU00169"/>
    </source>
</evidence>
<dbReference type="SMART" id="SM00387">
    <property type="entry name" value="HATPase_c"/>
    <property type="match status" value="1"/>
</dbReference>
<dbReference type="PROSITE" id="PS50112">
    <property type="entry name" value="PAS"/>
    <property type="match status" value="2"/>
</dbReference>
<keyword evidence="4" id="KW-1003">Cell membrane</keyword>
<evidence type="ECO:0000259" key="24">
    <source>
        <dbReference type="PROSITE" id="PS50924"/>
    </source>
</evidence>
<dbReference type="InterPro" id="IPR036641">
    <property type="entry name" value="HPT_dom_sf"/>
</dbReference>
<dbReference type="GO" id="GO:0016787">
    <property type="term" value="F:hydrolase activity"/>
    <property type="evidence" value="ECO:0007669"/>
    <property type="project" value="UniProtKB-KW"/>
</dbReference>
<dbReference type="Proteomes" id="UP000254626">
    <property type="component" value="Unassembled WGS sequence"/>
</dbReference>
<dbReference type="SMART" id="SM00448">
    <property type="entry name" value="REC"/>
    <property type="match status" value="1"/>
</dbReference>
<evidence type="ECO:0000313" key="28">
    <source>
        <dbReference type="Proteomes" id="UP000254626"/>
    </source>
</evidence>
<keyword evidence="13 19" id="KW-1133">Transmembrane helix</keyword>
<dbReference type="InterPro" id="IPR013767">
    <property type="entry name" value="PAS_fold"/>
</dbReference>
<dbReference type="CDD" id="cd00082">
    <property type="entry name" value="HisKA"/>
    <property type="match status" value="1"/>
</dbReference>
<dbReference type="CDD" id="cd00130">
    <property type="entry name" value="PAS"/>
    <property type="match status" value="2"/>
</dbReference>
<feature type="domain" description="MHYT" evidence="24">
    <location>
        <begin position="20"/>
        <end position="216"/>
    </location>
</feature>
<feature type="transmembrane region" description="Helical" evidence="19">
    <location>
        <begin position="155"/>
        <end position="178"/>
    </location>
</feature>
<dbReference type="FunFam" id="3.30.450.20:FF:000060">
    <property type="entry name" value="Sensor protein FixL"/>
    <property type="match status" value="1"/>
</dbReference>
<evidence type="ECO:0000256" key="19">
    <source>
        <dbReference type="PROSITE-ProRule" id="PRU00244"/>
    </source>
</evidence>
<dbReference type="Pfam" id="PF01627">
    <property type="entry name" value="Hpt"/>
    <property type="match status" value="1"/>
</dbReference>
<evidence type="ECO:0000259" key="21">
    <source>
        <dbReference type="PROSITE" id="PS50110"/>
    </source>
</evidence>
<dbReference type="InterPro" id="IPR003661">
    <property type="entry name" value="HisK_dim/P_dom"/>
</dbReference>
<dbReference type="InterPro" id="IPR011006">
    <property type="entry name" value="CheY-like_superfamily"/>
</dbReference>
<evidence type="ECO:0000256" key="15">
    <source>
        <dbReference type="ARBA" id="ARBA00023136"/>
    </source>
</evidence>
<evidence type="ECO:0000256" key="8">
    <source>
        <dbReference type="ARBA" id="ARBA00022692"/>
    </source>
</evidence>
<dbReference type="SMART" id="SM00388">
    <property type="entry name" value="HisKA"/>
    <property type="match status" value="1"/>
</dbReference>
<dbReference type="AlphaFoldDB" id="A0AAX2LZ30"/>
<dbReference type="Gene3D" id="1.10.287.130">
    <property type="match status" value="1"/>
</dbReference>
<dbReference type="GO" id="GO:0009927">
    <property type="term" value="F:histidine phosphotransfer kinase activity"/>
    <property type="evidence" value="ECO:0007669"/>
    <property type="project" value="TreeGrafter"/>
</dbReference>
<dbReference type="PROSITE" id="PS50109">
    <property type="entry name" value="HIS_KIN"/>
    <property type="match status" value="1"/>
</dbReference>
<evidence type="ECO:0000256" key="9">
    <source>
        <dbReference type="ARBA" id="ARBA00022741"/>
    </source>
</evidence>
<dbReference type="Gene3D" id="3.30.450.20">
    <property type="entry name" value="PAS domain"/>
    <property type="match status" value="2"/>
</dbReference>
<dbReference type="SUPFAM" id="SSF47384">
    <property type="entry name" value="Homodimeric domain of signal transducing histidine kinase"/>
    <property type="match status" value="1"/>
</dbReference>
<comment type="function">
    <text evidence="16">Putative oxygen sensor; modulates the activity of FixJ, a transcriptional activator of nitrogen fixation fixK gene. FixL probably acts as a kinase that phosphorylates FixJ.</text>
</comment>
<protein>
    <recommendedName>
        <fullName evidence="17">Sensor protein FixL</fullName>
        <ecNumber evidence="3">2.7.13.3</ecNumber>
    </recommendedName>
</protein>
<dbReference type="Pfam" id="PF00072">
    <property type="entry name" value="Response_reg"/>
    <property type="match status" value="1"/>
</dbReference>
<dbReference type="InterPro" id="IPR003594">
    <property type="entry name" value="HATPase_dom"/>
</dbReference>
<feature type="transmembrane region" description="Helical" evidence="19">
    <location>
        <begin position="23"/>
        <end position="45"/>
    </location>
</feature>
<dbReference type="SUPFAM" id="SSF47226">
    <property type="entry name" value="Histidine-containing phosphotransfer domain, HPT domain"/>
    <property type="match status" value="1"/>
</dbReference>
<dbReference type="SMART" id="SM00086">
    <property type="entry name" value="PAC"/>
    <property type="match status" value="2"/>
</dbReference>
<dbReference type="InterPro" id="IPR004358">
    <property type="entry name" value="Sig_transdc_His_kin-like_C"/>
</dbReference>
<comment type="subcellular location">
    <subcellularLocation>
        <location evidence="2">Cell inner membrane</location>
        <topology evidence="2">Multi-pass membrane protein</topology>
    </subcellularLocation>
</comment>
<dbReference type="SUPFAM" id="SSF52172">
    <property type="entry name" value="CheY-like"/>
    <property type="match status" value="1"/>
</dbReference>
<dbReference type="InterPro" id="IPR036097">
    <property type="entry name" value="HisK_dim/P_sf"/>
</dbReference>
<feature type="domain" description="Response regulatory" evidence="21">
    <location>
        <begin position="786"/>
        <end position="905"/>
    </location>
</feature>
<feature type="transmembrane region" description="Helical" evidence="19">
    <location>
        <begin position="89"/>
        <end position="109"/>
    </location>
</feature>
<evidence type="ECO:0000256" key="4">
    <source>
        <dbReference type="ARBA" id="ARBA00022475"/>
    </source>
</evidence>
<dbReference type="InterPro" id="IPR005467">
    <property type="entry name" value="His_kinase_dom"/>
</dbReference>
<evidence type="ECO:0000256" key="14">
    <source>
        <dbReference type="ARBA" id="ARBA00023012"/>
    </source>
</evidence>
<feature type="domain" description="PAS" evidence="22">
    <location>
        <begin position="272"/>
        <end position="342"/>
    </location>
</feature>
<dbReference type="InterPro" id="IPR000014">
    <property type="entry name" value="PAS"/>
</dbReference>
<keyword evidence="11" id="KW-0378">Hydrolase</keyword>
<dbReference type="GO" id="GO:0006355">
    <property type="term" value="P:regulation of DNA-templated transcription"/>
    <property type="evidence" value="ECO:0007669"/>
    <property type="project" value="InterPro"/>
</dbReference>
<organism evidence="26 28">
    <name type="scientific">Vibrio fluvialis</name>
    <dbReference type="NCBI Taxonomy" id="676"/>
    <lineage>
        <taxon>Bacteria</taxon>
        <taxon>Pseudomonadati</taxon>
        <taxon>Pseudomonadota</taxon>
        <taxon>Gammaproteobacteria</taxon>
        <taxon>Vibrionales</taxon>
        <taxon>Vibrionaceae</taxon>
        <taxon>Vibrio</taxon>
    </lineage>
</organism>
<keyword evidence="6 18" id="KW-0597">Phosphoprotein</keyword>
<keyword evidence="27" id="KW-1185">Reference proteome</keyword>
<sequence>MLEQFFVTDVDPSKLVTGTYDPWLVLLSVFLASMASFFALRLAAAARHIVISKYRRIALFSGAFIMAGGIWSMHFVGMLAFAMPHSMDYDPMITALSLLPAIVASYIVLKSLIDETDSCRLTLRNGLIVGAGIGAMHYLGMEAMRMDMALRYDPYWFALSIVVAVVLAFIALSARRLLRKRFPALRSLHVKLISAVIMGAAISGMHYTGMEAARFIEQLECITPVAGMHAGVQDNQQLALAVAIFTLLISTLALNVSSQLRYRQLLSEKTSGEARLQAILDTATDGVITINAKGEIQGINAAVSQIFGWQENEVLGRNVSMLMPSHHQQQHDGYLKRYLETGKASVIGSPREVYARHRNGDLIPVRLGVGRVNLDDGETLFVGFIADISQRKAMEEKLRESEERLSSLMQNIPGASFRRLLDHGWTPIYLSDGVAELCGYSADVLLSGEVSFFDCLFEEDRPQLCDNIRNSLDERETYEIEYRVTHKDGHTVWVLENGMIVRDENGNVVWSDGVMVDISSRKQMESELLEAKLRAEDAAESKASFLANMSHEIRTPMNAIIGFTDILLDSDISGENRRHLQTICQSSRSLLHLLNDILDSAKLEKNKLEIEPIPFKLAACVDTVISTLWLGAKSKRVELDLVMSADLPEVVEGAEDRIRQVLMNLVGNGIKFTEHGSVTLAVDPMTDKPGWIRFSVTDTGIGIEPERLNAIFEPFTQADASMSRRFGGTGLGTSISKQLVELMGGQISATSQPGRGSCFVIELPLPASELTVATPSSQVVALPHLRVLVCDDIEQNINLLRILLERQGHTVFTAQDGLEAVRQYQTVLPDVVLMDIQMPNLDGLGASREIRHWEAEQNLSQVPIVALTASVLIEDRLQARDAGMAGFANKPVDFAQLTQEMARVLNIKPQASNSNPAVEREQTTDSDYQVVHFAKAMKLWGDERLYAVELQAWLDKQGEVASTLAALADDGAWSQLAERAHALKGLAGNLALMPLFHAFTQLEKSADAHLPAHVNQALADIERYWAALKRDSARLNDHSQENVPITADAEIDTQALIVHLNDWLHATQSGELRDDLATLLLQSSPATIKKQIVEAHNAIDEFDFKAAAQAMQQALNALQ</sequence>
<evidence type="ECO:0000256" key="3">
    <source>
        <dbReference type="ARBA" id="ARBA00012438"/>
    </source>
</evidence>
<comment type="catalytic activity">
    <reaction evidence="1">
        <text>ATP + protein L-histidine = ADP + protein N-phospho-L-histidine.</text>
        <dbReference type="EC" id="2.7.13.3"/>
    </reaction>
</comment>
<dbReference type="PANTHER" id="PTHR43047">
    <property type="entry name" value="TWO-COMPONENT HISTIDINE PROTEIN KINASE"/>
    <property type="match status" value="1"/>
</dbReference>
<dbReference type="GO" id="GO:0000155">
    <property type="term" value="F:phosphorelay sensor kinase activity"/>
    <property type="evidence" value="ECO:0007669"/>
    <property type="project" value="InterPro"/>
</dbReference>
<dbReference type="FunFam" id="3.30.565.10:FF:000010">
    <property type="entry name" value="Sensor histidine kinase RcsC"/>
    <property type="match status" value="1"/>
</dbReference>
<dbReference type="RefSeq" id="WP_061055769.1">
    <property type="nucleotide sequence ID" value="NZ_CABLBX010000010.1"/>
</dbReference>
<dbReference type="InterPro" id="IPR005330">
    <property type="entry name" value="MHYT_dom"/>
</dbReference>
<gene>
    <name evidence="26" type="primary">rpfC_2</name>
    <name evidence="25" type="ORF">AL536_04870</name>
    <name evidence="26" type="ORF">NCTC11327_04590</name>
</gene>
<dbReference type="InterPro" id="IPR013655">
    <property type="entry name" value="PAS_fold_3"/>
</dbReference>
<evidence type="ECO:0000256" key="1">
    <source>
        <dbReference type="ARBA" id="ARBA00000085"/>
    </source>
</evidence>
<dbReference type="Gene3D" id="3.40.50.2300">
    <property type="match status" value="1"/>
</dbReference>
<feature type="modified residue" description="4-aspartylphosphate" evidence="18">
    <location>
        <position position="835"/>
    </location>
</feature>
<feature type="transmembrane region" description="Helical" evidence="19">
    <location>
        <begin position="121"/>
        <end position="140"/>
    </location>
</feature>
<dbReference type="InterPro" id="IPR001789">
    <property type="entry name" value="Sig_transdc_resp-reg_receiver"/>
</dbReference>
<dbReference type="CDD" id="cd17546">
    <property type="entry name" value="REC_hyHK_CKI1_RcsC-like"/>
    <property type="match status" value="1"/>
</dbReference>
<dbReference type="EMBL" id="CP014034">
    <property type="protein sequence ID" value="AMF92807.1"/>
    <property type="molecule type" value="Genomic_DNA"/>
</dbReference>
<evidence type="ECO:0000313" key="26">
    <source>
        <dbReference type="EMBL" id="SUQ27694.1"/>
    </source>
</evidence>
<dbReference type="PROSITE" id="PS50113">
    <property type="entry name" value="PAC"/>
    <property type="match status" value="2"/>
</dbReference>
<evidence type="ECO:0000256" key="17">
    <source>
        <dbReference type="ARBA" id="ARBA00070616"/>
    </source>
</evidence>
<dbReference type="CDD" id="cd16922">
    <property type="entry name" value="HATPase_EvgS-ArcB-TorS-like"/>
    <property type="match status" value="1"/>
</dbReference>
<dbReference type="InterPro" id="IPR008207">
    <property type="entry name" value="Sig_transdc_His_kin_Hpt_dom"/>
</dbReference>
<dbReference type="InterPro" id="IPR035965">
    <property type="entry name" value="PAS-like_dom_sf"/>
</dbReference>
<dbReference type="Proteomes" id="UP000057088">
    <property type="component" value="Chromosome 1"/>
</dbReference>
<dbReference type="Pfam" id="PF03707">
    <property type="entry name" value="MHYT"/>
    <property type="match status" value="3"/>
</dbReference>
<dbReference type="GO" id="GO:0005524">
    <property type="term" value="F:ATP binding"/>
    <property type="evidence" value="ECO:0007669"/>
    <property type="project" value="UniProtKB-KW"/>
</dbReference>
<dbReference type="Pfam" id="PF00512">
    <property type="entry name" value="HisKA"/>
    <property type="match status" value="1"/>
</dbReference>
<dbReference type="PRINTS" id="PR00344">
    <property type="entry name" value="BCTRLSENSOR"/>
</dbReference>
<proteinExistence type="predicted"/>
<dbReference type="EC" id="2.7.13.3" evidence="3"/>
<reference evidence="27" key="1">
    <citation type="submission" date="2015-12" db="EMBL/GenBank/DDBJ databases">
        <title>FDA dAtabase for Regulatory Grade micrObial Sequences (FDA-ARGOS): Supporting development and validation of Infectious Disease Dx tests.</title>
        <authorList>
            <person name="Hoffmann M."/>
            <person name="Allard M."/>
            <person name="Evans P."/>
            <person name="Brown E."/>
            <person name="Tallon L.J."/>
            <person name="Sadzewicz L."/>
            <person name="Sengamalay N."/>
            <person name="Ott S."/>
            <person name="Godinez A."/>
            <person name="Nagaraj S."/>
            <person name="Vyas G."/>
            <person name="Aluvathingal J."/>
            <person name="Nadendla S."/>
            <person name="Geyer C."/>
            <person name="Sichtig H."/>
        </authorList>
    </citation>
    <scope>NUCLEOTIDE SEQUENCE [LARGE SCALE GENOMIC DNA]</scope>
    <source>
        <strain evidence="27">ATCC 33809</strain>
    </source>
</reference>
<reference evidence="26 28" key="3">
    <citation type="submission" date="2018-06" db="EMBL/GenBank/DDBJ databases">
        <authorList>
            <consortium name="Pathogen Informatics"/>
            <person name="Doyle S."/>
        </authorList>
    </citation>
    <scope>NUCLEOTIDE SEQUENCE [LARGE SCALE GENOMIC DNA]</scope>
    <source>
        <strain evidence="26 28">NCTC11327</strain>
    </source>
</reference>
<dbReference type="SUPFAM" id="SSF55874">
    <property type="entry name" value="ATPase domain of HSP90 chaperone/DNA topoisomerase II/histidine kinase"/>
    <property type="match status" value="1"/>
</dbReference>
<keyword evidence="7 26" id="KW-0808">Transferase</keyword>
<evidence type="ECO:0000256" key="5">
    <source>
        <dbReference type="ARBA" id="ARBA00022519"/>
    </source>
</evidence>
<evidence type="ECO:0000256" key="2">
    <source>
        <dbReference type="ARBA" id="ARBA00004429"/>
    </source>
</evidence>
<dbReference type="InterPro" id="IPR000700">
    <property type="entry name" value="PAS-assoc_C"/>
</dbReference>
<dbReference type="GeneID" id="29383745"/>
<evidence type="ECO:0000256" key="7">
    <source>
        <dbReference type="ARBA" id="ARBA00022679"/>
    </source>
</evidence>
<dbReference type="GO" id="GO:0005886">
    <property type="term" value="C:plasma membrane"/>
    <property type="evidence" value="ECO:0007669"/>
    <property type="project" value="UniProtKB-SubCell"/>
</dbReference>
<feature type="domain" description="PAS" evidence="22">
    <location>
        <begin position="401"/>
        <end position="475"/>
    </location>
</feature>
<keyword evidence="9" id="KW-0547">Nucleotide-binding</keyword>
<evidence type="ECO:0000313" key="25">
    <source>
        <dbReference type="EMBL" id="AMF92807.1"/>
    </source>
</evidence>
<dbReference type="InterPro" id="IPR036890">
    <property type="entry name" value="HATPase_C_sf"/>
</dbReference>
<dbReference type="Pfam" id="PF02518">
    <property type="entry name" value="HATPase_c"/>
    <property type="match status" value="1"/>
</dbReference>
<dbReference type="SUPFAM" id="SSF55785">
    <property type="entry name" value="PYP-like sensor domain (PAS domain)"/>
    <property type="match status" value="2"/>
</dbReference>
<feature type="transmembrane region" description="Helical" evidence="19">
    <location>
        <begin position="57"/>
        <end position="83"/>
    </location>
</feature>
<dbReference type="Pfam" id="PF00989">
    <property type="entry name" value="PAS"/>
    <property type="match status" value="1"/>
</dbReference>
<feature type="domain" description="PAC" evidence="23">
    <location>
        <begin position="478"/>
        <end position="530"/>
    </location>
</feature>
<feature type="domain" description="PAC" evidence="23">
    <location>
        <begin position="349"/>
        <end position="400"/>
    </location>
</feature>
<evidence type="ECO:0000256" key="10">
    <source>
        <dbReference type="ARBA" id="ARBA00022777"/>
    </source>
</evidence>
<dbReference type="PROSITE" id="PS50924">
    <property type="entry name" value="MHYT"/>
    <property type="match status" value="1"/>
</dbReference>
<evidence type="ECO:0000256" key="12">
    <source>
        <dbReference type="ARBA" id="ARBA00022840"/>
    </source>
</evidence>
<dbReference type="KEGG" id="vfl:AL536_04870"/>
<evidence type="ECO:0000256" key="16">
    <source>
        <dbReference type="ARBA" id="ARBA00059827"/>
    </source>
</evidence>
<keyword evidence="5" id="KW-0997">Cell inner membrane</keyword>
<dbReference type="NCBIfam" id="TIGR00229">
    <property type="entry name" value="sensory_box"/>
    <property type="match status" value="2"/>
</dbReference>
<feature type="transmembrane region" description="Helical" evidence="19">
    <location>
        <begin position="190"/>
        <end position="209"/>
    </location>
</feature>
<evidence type="ECO:0000259" key="20">
    <source>
        <dbReference type="PROSITE" id="PS50109"/>
    </source>
</evidence>
<dbReference type="Gene3D" id="1.20.120.160">
    <property type="entry name" value="HPT domain"/>
    <property type="match status" value="1"/>
</dbReference>
<name>A0AAX2LZ30_VIBFL</name>
<evidence type="ECO:0000259" key="22">
    <source>
        <dbReference type="PROSITE" id="PS50112"/>
    </source>
</evidence>
<keyword evidence="8 19" id="KW-0812">Transmembrane</keyword>
<keyword evidence="15 19" id="KW-0472">Membrane</keyword>
<keyword evidence="14" id="KW-0902">Two-component regulatory system</keyword>
<evidence type="ECO:0000256" key="11">
    <source>
        <dbReference type="ARBA" id="ARBA00022801"/>
    </source>
</evidence>
<keyword evidence="10 26" id="KW-0418">Kinase</keyword>
<dbReference type="SMART" id="SM00091">
    <property type="entry name" value="PAS"/>
    <property type="match status" value="2"/>
</dbReference>
<evidence type="ECO:0000256" key="13">
    <source>
        <dbReference type="ARBA" id="ARBA00022989"/>
    </source>
</evidence>
<feature type="domain" description="Histidine kinase" evidence="20">
    <location>
        <begin position="548"/>
        <end position="767"/>
    </location>
</feature>
<evidence type="ECO:0000313" key="27">
    <source>
        <dbReference type="Proteomes" id="UP000057088"/>
    </source>
</evidence>
<dbReference type="EMBL" id="UHIP01000002">
    <property type="protein sequence ID" value="SUQ27694.1"/>
    <property type="molecule type" value="Genomic_DNA"/>
</dbReference>
<dbReference type="Pfam" id="PF08447">
    <property type="entry name" value="PAS_3"/>
    <property type="match status" value="1"/>
</dbReference>
<reference evidence="25" key="2">
    <citation type="submission" date="2018-01" db="EMBL/GenBank/DDBJ databases">
        <title>FDA dAtabase for Regulatory Grade micrObial Sequences (FDA-ARGOS): Supporting development and validation of Infectious Disease Dx tests.</title>
        <authorList>
            <person name="Hoffmann M."/>
            <person name="Allard M."/>
            <person name="Evans P."/>
            <person name="Brown E."/>
            <person name="Tallon L."/>
            <person name="Sadzewicz L."/>
            <person name="Sengamalay N."/>
            <person name="Ott S."/>
            <person name="Godinez A."/>
            <person name="Nagaraj S."/>
            <person name="Vyas G."/>
            <person name="Aluvathingal J."/>
            <person name="Nadendla S."/>
            <person name="Geyer C."/>
            <person name="Sichtig H."/>
        </authorList>
    </citation>
    <scope>NUCLEOTIDE SEQUENCE</scope>
    <source>
        <strain evidence="25">ATCC 33809</strain>
    </source>
</reference>
<evidence type="ECO:0000259" key="23">
    <source>
        <dbReference type="PROSITE" id="PS50113"/>
    </source>
</evidence>
<dbReference type="Gene3D" id="3.30.565.10">
    <property type="entry name" value="Histidine kinase-like ATPase, C-terminal domain"/>
    <property type="match status" value="1"/>
</dbReference>